<evidence type="ECO:0000313" key="6">
    <source>
        <dbReference type="EMBL" id="SQB98677.1"/>
    </source>
</evidence>
<feature type="domain" description="CusB-like beta-barrel" evidence="3">
    <location>
        <begin position="203"/>
        <end position="267"/>
    </location>
</feature>
<proteinExistence type="inferred from homology"/>
<evidence type="ECO:0000259" key="3">
    <source>
        <dbReference type="Pfam" id="PF25954"/>
    </source>
</evidence>
<dbReference type="InterPro" id="IPR058647">
    <property type="entry name" value="BSH_CzcB-like"/>
</dbReference>
<protein>
    <submittedName>
        <fullName evidence="6">HlyD family secretion protein</fullName>
    </submittedName>
</protein>
<dbReference type="Gene3D" id="2.40.50.100">
    <property type="match status" value="1"/>
</dbReference>
<dbReference type="SUPFAM" id="SSF111369">
    <property type="entry name" value="HlyD-like secretion proteins"/>
    <property type="match status" value="1"/>
</dbReference>
<dbReference type="GO" id="GO:1990281">
    <property type="term" value="C:efflux pump complex"/>
    <property type="evidence" value="ECO:0007669"/>
    <property type="project" value="TreeGrafter"/>
</dbReference>
<dbReference type="NCBIfam" id="TIGR01730">
    <property type="entry name" value="RND_mfp"/>
    <property type="match status" value="1"/>
</dbReference>
<dbReference type="PANTHER" id="PTHR30469">
    <property type="entry name" value="MULTIDRUG RESISTANCE PROTEIN MDTA"/>
    <property type="match status" value="1"/>
</dbReference>
<gene>
    <name evidence="6" type="primary">mdtE</name>
    <name evidence="6" type="ORF">NCTC13102_01142</name>
</gene>
<dbReference type="AlphaFoldDB" id="A0A2X3BAA3"/>
<evidence type="ECO:0000259" key="5">
    <source>
        <dbReference type="Pfam" id="PF25989"/>
    </source>
</evidence>
<organism evidence="6 7">
    <name type="scientific">Helicobacter fennelliae</name>
    <dbReference type="NCBI Taxonomy" id="215"/>
    <lineage>
        <taxon>Bacteria</taxon>
        <taxon>Pseudomonadati</taxon>
        <taxon>Campylobacterota</taxon>
        <taxon>Epsilonproteobacteria</taxon>
        <taxon>Campylobacterales</taxon>
        <taxon>Helicobacteraceae</taxon>
        <taxon>Helicobacter</taxon>
    </lineage>
</organism>
<name>A0A2X3BAA3_9HELI</name>
<feature type="coiled-coil region" evidence="2">
    <location>
        <begin position="102"/>
        <end position="153"/>
    </location>
</feature>
<dbReference type="Gene3D" id="1.10.287.470">
    <property type="entry name" value="Helix hairpin bin"/>
    <property type="match status" value="1"/>
</dbReference>
<dbReference type="GO" id="GO:0015562">
    <property type="term" value="F:efflux transmembrane transporter activity"/>
    <property type="evidence" value="ECO:0007669"/>
    <property type="project" value="TreeGrafter"/>
</dbReference>
<comment type="similarity">
    <text evidence="1">Belongs to the membrane fusion protein (MFP) (TC 8.A.1) family.</text>
</comment>
<evidence type="ECO:0000256" key="1">
    <source>
        <dbReference type="ARBA" id="ARBA00009477"/>
    </source>
</evidence>
<evidence type="ECO:0000313" key="7">
    <source>
        <dbReference type="Proteomes" id="UP000250166"/>
    </source>
</evidence>
<sequence length="349" mass="39387">MIPHRWIVCVWIALFCVLWLPLWLTAKSAVEVTEVKYGNLPHIESFIGSLYFKETSSIASSSDGIVKNIFFNIGQKVKKGQKLLSVDSDLLLQDITIKQSKITDAQYTLERQKNELERYKSLLQSQSISIQQYENLQYEFKSQEARITALKAELEISKTMLKHKTIYAPFDGIIVDQKIHIGEWVQVGQAICQILNSKDTEVIIDTPSAVAKNLKPNQKVSLLIDSKTYNGIITAIIPKADMLSRTFPVHISLSNDGSFLDGMAAQAFIDISWNQKGFIVPRDSIVYHDGKPFVFIMRDNKAISIEVTLISTQNSLALIQGKLKENDLIISRGQDNLKNGAEIEVKNKR</sequence>
<dbReference type="Gene3D" id="2.40.420.20">
    <property type="match status" value="1"/>
</dbReference>
<feature type="domain" description="CzcB-like barrel-sandwich hybrid" evidence="4">
    <location>
        <begin position="55"/>
        <end position="194"/>
    </location>
</feature>
<dbReference type="InterPro" id="IPR006143">
    <property type="entry name" value="RND_pump_MFP"/>
</dbReference>
<feature type="domain" description="YknX-like C-terminal permuted SH3-like" evidence="5">
    <location>
        <begin position="280"/>
        <end position="345"/>
    </location>
</feature>
<dbReference type="Gene3D" id="2.40.30.170">
    <property type="match status" value="1"/>
</dbReference>
<dbReference type="PANTHER" id="PTHR30469:SF15">
    <property type="entry name" value="HLYD FAMILY OF SECRETION PROTEINS"/>
    <property type="match status" value="1"/>
</dbReference>
<dbReference type="InterPro" id="IPR058792">
    <property type="entry name" value="Beta-barrel_RND_2"/>
</dbReference>
<dbReference type="Pfam" id="PF25989">
    <property type="entry name" value="YknX_C"/>
    <property type="match status" value="1"/>
</dbReference>
<dbReference type="RefSeq" id="WP_181461829.1">
    <property type="nucleotide sequence ID" value="NZ_UAWL01000006.1"/>
</dbReference>
<dbReference type="Pfam" id="PF25954">
    <property type="entry name" value="Beta-barrel_RND_2"/>
    <property type="match status" value="1"/>
</dbReference>
<reference evidence="6 7" key="1">
    <citation type="submission" date="2018-06" db="EMBL/GenBank/DDBJ databases">
        <authorList>
            <consortium name="Pathogen Informatics"/>
            <person name="Doyle S."/>
        </authorList>
    </citation>
    <scope>NUCLEOTIDE SEQUENCE [LARGE SCALE GENOMIC DNA]</scope>
    <source>
        <strain evidence="6 7">NCTC13102</strain>
    </source>
</reference>
<keyword evidence="2" id="KW-0175">Coiled coil</keyword>
<evidence type="ECO:0000259" key="4">
    <source>
        <dbReference type="Pfam" id="PF25973"/>
    </source>
</evidence>
<dbReference type="EMBL" id="UAWL01000006">
    <property type="protein sequence ID" value="SQB98677.1"/>
    <property type="molecule type" value="Genomic_DNA"/>
</dbReference>
<dbReference type="Proteomes" id="UP000250166">
    <property type="component" value="Unassembled WGS sequence"/>
</dbReference>
<dbReference type="Pfam" id="PF25973">
    <property type="entry name" value="BSH_CzcB"/>
    <property type="match status" value="1"/>
</dbReference>
<accession>A0A2X3BAA3</accession>
<evidence type="ECO:0000256" key="2">
    <source>
        <dbReference type="SAM" id="Coils"/>
    </source>
</evidence>
<dbReference type="InterPro" id="IPR058637">
    <property type="entry name" value="YknX-like_C"/>
</dbReference>